<feature type="region of interest" description="Disordered" evidence="1">
    <location>
        <begin position="1"/>
        <end position="93"/>
    </location>
</feature>
<evidence type="ECO:0000256" key="1">
    <source>
        <dbReference type="SAM" id="MobiDB-lite"/>
    </source>
</evidence>
<reference evidence="2" key="1">
    <citation type="submission" date="2020-11" db="EMBL/GenBank/DDBJ databases">
        <authorList>
            <consortium name="DOE Joint Genome Institute"/>
            <person name="Ahrendt S."/>
            <person name="Riley R."/>
            <person name="Andreopoulos W."/>
            <person name="Labutti K."/>
            <person name="Pangilinan J."/>
            <person name="Ruiz-Duenas F.J."/>
            <person name="Barrasa J.M."/>
            <person name="Sanchez-Garcia M."/>
            <person name="Camarero S."/>
            <person name="Miyauchi S."/>
            <person name="Serrano A."/>
            <person name="Linde D."/>
            <person name="Babiker R."/>
            <person name="Drula E."/>
            <person name="Ayuso-Fernandez I."/>
            <person name="Pacheco R."/>
            <person name="Padilla G."/>
            <person name="Ferreira P."/>
            <person name="Barriuso J."/>
            <person name="Kellner H."/>
            <person name="Castanera R."/>
            <person name="Alfaro M."/>
            <person name="Ramirez L."/>
            <person name="Pisabarro A.G."/>
            <person name="Kuo A."/>
            <person name="Tritt A."/>
            <person name="Lipzen A."/>
            <person name="He G."/>
            <person name="Yan M."/>
            <person name="Ng V."/>
            <person name="Cullen D."/>
            <person name="Martin F."/>
            <person name="Rosso M.-N."/>
            <person name="Henrissat B."/>
            <person name="Hibbett D."/>
            <person name="Martinez A.T."/>
            <person name="Grigoriev I.V."/>
        </authorList>
    </citation>
    <scope>NUCLEOTIDE SEQUENCE</scope>
    <source>
        <strain evidence="2">CBS 247.69</strain>
    </source>
</reference>
<accession>A0A9P5YED9</accession>
<evidence type="ECO:0000313" key="3">
    <source>
        <dbReference type="Proteomes" id="UP000807353"/>
    </source>
</evidence>
<dbReference type="AlphaFoldDB" id="A0A9P5YED9"/>
<sequence length="335" mass="37127">MPIFRARSDIAPLSPLHRQGSMPRLRDPQPPARSVEGQTTQSDDHLVPPARDLRRPTSSFNLGSGFEVIPTMNTRSKGIRPLPPIPTTTPPSYTEVCPHDYPTLRVIRPLPSPPTGPSRPDIIDLPRGPSSTQHQNVVATTISPKPVLSVELGPNAPAPSVRLVSPPTTRPALPLLITDTELLRVFPPPADPVSMVNSPATPQPPTPQTAKQKRITKLRRHLGERIPDEAVPIIQVTPQRKTEQGLERLQKLGVDSIYLRAAITVGKILNIPDDGGSDRSSVASEEDEAYEWDLVDSRECRSMSRRESRRWVREKGGRRWEESNYENVLQALRAL</sequence>
<organism evidence="2 3">
    <name type="scientific">Collybia nuda</name>
    <dbReference type="NCBI Taxonomy" id="64659"/>
    <lineage>
        <taxon>Eukaryota</taxon>
        <taxon>Fungi</taxon>
        <taxon>Dikarya</taxon>
        <taxon>Basidiomycota</taxon>
        <taxon>Agaricomycotina</taxon>
        <taxon>Agaricomycetes</taxon>
        <taxon>Agaricomycetidae</taxon>
        <taxon>Agaricales</taxon>
        <taxon>Tricholomatineae</taxon>
        <taxon>Clitocybaceae</taxon>
        <taxon>Collybia</taxon>
    </lineage>
</organism>
<keyword evidence="3" id="KW-1185">Reference proteome</keyword>
<proteinExistence type="predicted"/>
<feature type="compositionally biased region" description="Basic and acidic residues" evidence="1">
    <location>
        <begin position="42"/>
        <end position="55"/>
    </location>
</feature>
<dbReference type="OrthoDB" id="2980827at2759"/>
<feature type="region of interest" description="Disordered" evidence="1">
    <location>
        <begin position="108"/>
        <end position="136"/>
    </location>
</feature>
<gene>
    <name evidence="2" type="ORF">BDZ94DRAFT_1249682</name>
</gene>
<evidence type="ECO:0000313" key="2">
    <source>
        <dbReference type="EMBL" id="KAF9467145.1"/>
    </source>
</evidence>
<protein>
    <submittedName>
        <fullName evidence="2">Uncharacterized protein</fullName>
    </submittedName>
</protein>
<comment type="caution">
    <text evidence="2">The sequence shown here is derived from an EMBL/GenBank/DDBJ whole genome shotgun (WGS) entry which is preliminary data.</text>
</comment>
<name>A0A9P5YED9_9AGAR</name>
<dbReference type="EMBL" id="MU150238">
    <property type="protein sequence ID" value="KAF9467145.1"/>
    <property type="molecule type" value="Genomic_DNA"/>
</dbReference>
<dbReference type="Proteomes" id="UP000807353">
    <property type="component" value="Unassembled WGS sequence"/>
</dbReference>